<dbReference type="EMBL" id="CP126211">
    <property type="protein sequence ID" value="WIA12965.1"/>
    <property type="molecule type" value="Genomic_DNA"/>
</dbReference>
<gene>
    <name evidence="1" type="ORF">OEZ85_006579</name>
</gene>
<accession>A0ABY8TVH2</accession>
<dbReference type="InterPro" id="IPR016024">
    <property type="entry name" value="ARM-type_fold"/>
</dbReference>
<dbReference type="Gene3D" id="1.25.10.10">
    <property type="entry name" value="Leucine-rich Repeat Variant"/>
    <property type="match status" value="1"/>
</dbReference>
<proteinExistence type="predicted"/>
<sequence length="181" mass="18456">MVPALARLLARSSTTAAADAFAAFQAANCLARLCSSEVAALRVAAVPAVVSGLVALLTVTEAARSRAVPLLFFLVRYDSATCRQLLEWPAAIAALASALDSKDSEDRRVAAEALTQMSKGDLWALAASCGTDANTYAAVLEATARKWATEMSGLLSGEAAGGPIGVQLSALATWPCAAASA</sequence>
<name>A0ABY8TVH2_TETOB</name>
<reference evidence="1 2" key="1">
    <citation type="submission" date="2023-05" db="EMBL/GenBank/DDBJ databases">
        <title>A 100% complete, gapless, phased diploid assembly of the Scenedesmus obliquus UTEX 3031 genome.</title>
        <authorList>
            <person name="Biondi T.C."/>
            <person name="Hanschen E.R."/>
            <person name="Kwon T."/>
            <person name="Eng W."/>
            <person name="Kruse C.P.S."/>
            <person name="Koehler S.I."/>
            <person name="Kunde Y."/>
            <person name="Gleasner C.D."/>
            <person name="You Mak K.T."/>
            <person name="Polle J."/>
            <person name="Hovde B.T."/>
            <person name="Starkenburg S.R."/>
        </authorList>
    </citation>
    <scope>NUCLEOTIDE SEQUENCE [LARGE SCALE GENOMIC DNA]</scope>
    <source>
        <strain evidence="1 2">DOE0152z</strain>
    </source>
</reference>
<organism evidence="1 2">
    <name type="scientific">Tetradesmus obliquus</name>
    <name type="common">Green alga</name>
    <name type="synonym">Acutodesmus obliquus</name>
    <dbReference type="NCBI Taxonomy" id="3088"/>
    <lineage>
        <taxon>Eukaryota</taxon>
        <taxon>Viridiplantae</taxon>
        <taxon>Chlorophyta</taxon>
        <taxon>core chlorophytes</taxon>
        <taxon>Chlorophyceae</taxon>
        <taxon>CS clade</taxon>
        <taxon>Sphaeropleales</taxon>
        <taxon>Scenedesmaceae</taxon>
        <taxon>Tetradesmus</taxon>
    </lineage>
</organism>
<dbReference type="Proteomes" id="UP001244341">
    <property type="component" value="Chromosome 4b"/>
</dbReference>
<dbReference type="InterPro" id="IPR011989">
    <property type="entry name" value="ARM-like"/>
</dbReference>
<dbReference type="SUPFAM" id="SSF48371">
    <property type="entry name" value="ARM repeat"/>
    <property type="match status" value="1"/>
</dbReference>
<keyword evidence="2" id="KW-1185">Reference proteome</keyword>
<evidence type="ECO:0000313" key="2">
    <source>
        <dbReference type="Proteomes" id="UP001244341"/>
    </source>
</evidence>
<evidence type="ECO:0000313" key="1">
    <source>
        <dbReference type="EMBL" id="WIA12965.1"/>
    </source>
</evidence>
<protein>
    <submittedName>
        <fullName evidence="1">Uncharacterized protein</fullName>
    </submittedName>
</protein>